<keyword evidence="2" id="KW-1185">Reference proteome</keyword>
<accession>A0A7J5AL83</accession>
<evidence type="ECO:0000313" key="2">
    <source>
        <dbReference type="Proteomes" id="UP000467305"/>
    </source>
</evidence>
<evidence type="ECO:0000313" key="1">
    <source>
        <dbReference type="EMBL" id="KAB1158334.1"/>
    </source>
</evidence>
<reference evidence="1 2" key="1">
    <citation type="submission" date="2019-09" db="EMBL/GenBank/DDBJ databases">
        <authorList>
            <person name="Cao W.R."/>
        </authorList>
    </citation>
    <scope>NUCLEOTIDE SEQUENCE [LARGE SCALE GENOMIC DNA]</scope>
    <source>
        <strain evidence="2">a4</strain>
    </source>
</reference>
<dbReference type="OrthoDB" id="1492993at2"/>
<organism evidence="1 2">
    <name type="scientific">Tenacibaculum aiptasiae</name>
    <dbReference type="NCBI Taxonomy" id="426481"/>
    <lineage>
        <taxon>Bacteria</taxon>
        <taxon>Pseudomonadati</taxon>
        <taxon>Bacteroidota</taxon>
        <taxon>Flavobacteriia</taxon>
        <taxon>Flavobacteriales</taxon>
        <taxon>Flavobacteriaceae</taxon>
        <taxon>Tenacibaculum</taxon>
    </lineage>
</organism>
<dbReference type="EMBL" id="WAAU01000013">
    <property type="protein sequence ID" value="KAB1158334.1"/>
    <property type="molecule type" value="Genomic_DNA"/>
</dbReference>
<dbReference type="Proteomes" id="UP000467305">
    <property type="component" value="Unassembled WGS sequence"/>
</dbReference>
<sequence length="204" mass="23399">MKKSKKYKKRFDANLIIAFGVLLASIGALMISTRQASIMNEQTKIFLEQSKSSAWPSLSIGMSRSFDNDTLNKYSLIISNRGIGPAIVTETKITFDGKPISNWEEFYKVAKIPDTIVKRHGNDILLNRVIKPGEDFLLIDWSLNPLLMNYIYKYSDKISIRICYKSVFGDYWEVVRKGFKNNLEKSITTEVSNYKASEDILFLE</sequence>
<dbReference type="RefSeq" id="WP_150899758.1">
    <property type="nucleotide sequence ID" value="NZ_WAAU01000013.1"/>
</dbReference>
<proteinExistence type="predicted"/>
<name>A0A7J5AL83_9FLAO</name>
<comment type="caution">
    <text evidence="1">The sequence shown here is derived from an EMBL/GenBank/DDBJ whole genome shotgun (WGS) entry which is preliminary data.</text>
</comment>
<gene>
    <name evidence="1" type="ORF">F7018_09125</name>
</gene>
<protein>
    <submittedName>
        <fullName evidence="1">Uncharacterized protein</fullName>
    </submittedName>
</protein>
<dbReference type="AlphaFoldDB" id="A0A7J5AL83"/>